<feature type="compositionally biased region" description="Low complexity" evidence="8">
    <location>
        <begin position="163"/>
        <end position="182"/>
    </location>
</feature>
<comment type="similarity">
    <text evidence="1">Belongs to the RASGRP family.</text>
</comment>
<evidence type="ECO:0000259" key="9">
    <source>
        <dbReference type="PROSITE" id="PS50009"/>
    </source>
</evidence>
<dbReference type="SMART" id="SM00147">
    <property type="entry name" value="RasGEF"/>
    <property type="match status" value="1"/>
</dbReference>
<dbReference type="GO" id="GO:0005886">
    <property type="term" value="C:plasma membrane"/>
    <property type="evidence" value="ECO:0000318"/>
    <property type="project" value="GO_Central"/>
</dbReference>
<dbReference type="SMART" id="SM00109">
    <property type="entry name" value="C1"/>
    <property type="match status" value="1"/>
</dbReference>
<dbReference type="CDD" id="cd06224">
    <property type="entry name" value="REM"/>
    <property type="match status" value="1"/>
</dbReference>
<dbReference type="PRINTS" id="PR00008">
    <property type="entry name" value="DAGPEDOMAIN"/>
</dbReference>
<dbReference type="GeneTree" id="ENSGT00940000159883"/>
<dbReference type="InterPro" id="IPR002048">
    <property type="entry name" value="EF_hand_dom"/>
</dbReference>
<evidence type="ECO:0000313" key="12">
    <source>
        <dbReference type="Ensembl" id="ENSOANP00000051441.1"/>
    </source>
</evidence>
<dbReference type="InterPro" id="IPR002219">
    <property type="entry name" value="PKC_DAG/PE"/>
</dbReference>
<reference evidence="12 13" key="1">
    <citation type="journal article" date="2008" name="Nature">
        <title>Genome analysis of the platypus reveals unique signatures of evolution.</title>
        <authorList>
            <person name="Warren W.C."/>
            <person name="Hillier L.W."/>
            <person name="Marshall Graves J.A."/>
            <person name="Birney E."/>
            <person name="Ponting C.P."/>
            <person name="Grutzner F."/>
            <person name="Belov K."/>
            <person name="Miller W."/>
            <person name="Clarke L."/>
            <person name="Chinwalla A.T."/>
            <person name="Yang S.P."/>
            <person name="Heger A."/>
            <person name="Locke D.P."/>
            <person name="Miethke P."/>
            <person name="Waters P.D."/>
            <person name="Veyrunes F."/>
            <person name="Fulton L."/>
            <person name="Fulton B."/>
            <person name="Graves T."/>
            <person name="Wallis J."/>
            <person name="Puente X.S."/>
            <person name="Lopez-Otin C."/>
            <person name="Ordonez G.R."/>
            <person name="Eichler E.E."/>
            <person name="Chen L."/>
            <person name="Cheng Z."/>
            <person name="Deakin J.E."/>
            <person name="Alsop A."/>
            <person name="Thompson K."/>
            <person name="Kirby P."/>
            <person name="Papenfuss A.T."/>
            <person name="Wakefield M.J."/>
            <person name="Olender T."/>
            <person name="Lancet D."/>
            <person name="Huttley G.A."/>
            <person name="Smit A.F."/>
            <person name="Pask A."/>
            <person name="Temple-Smith P."/>
            <person name="Batzer M.A."/>
            <person name="Walker J.A."/>
            <person name="Konkel M.K."/>
            <person name="Harris R.S."/>
            <person name="Whittington C.M."/>
            <person name="Wong E.S."/>
            <person name="Gemmell N.J."/>
            <person name="Buschiazzo E."/>
            <person name="Vargas Jentzsch I.M."/>
            <person name="Merkel A."/>
            <person name="Schmitz J."/>
            <person name="Zemann A."/>
            <person name="Churakov G."/>
            <person name="Kriegs J.O."/>
            <person name="Brosius J."/>
            <person name="Murchison E.P."/>
            <person name="Sachidanandam R."/>
            <person name="Smith C."/>
            <person name="Hannon G.J."/>
            <person name="Tsend-Ayush E."/>
            <person name="McMillan D."/>
            <person name="Attenborough R."/>
            <person name="Rens W."/>
            <person name="Ferguson-Smith M."/>
            <person name="Lefevre C.M."/>
            <person name="Sharp J.A."/>
            <person name="Nicholas K.R."/>
            <person name="Ray D.A."/>
            <person name="Kube M."/>
            <person name="Reinhardt R."/>
            <person name="Pringle T.H."/>
            <person name="Taylor J."/>
            <person name="Jones R.C."/>
            <person name="Nixon B."/>
            <person name="Dacheux J.L."/>
            <person name="Niwa H."/>
            <person name="Sekita Y."/>
            <person name="Huang X."/>
            <person name="Stark A."/>
            <person name="Kheradpour P."/>
            <person name="Kellis M."/>
            <person name="Flicek P."/>
            <person name="Chen Y."/>
            <person name="Webber C."/>
            <person name="Hardison R."/>
            <person name="Nelson J."/>
            <person name="Hallsworth-Pepin K."/>
            <person name="Delehaunty K."/>
            <person name="Markovic C."/>
            <person name="Minx P."/>
            <person name="Feng Y."/>
            <person name="Kremitzki C."/>
            <person name="Mitreva M."/>
            <person name="Glasscock J."/>
            <person name="Wylie T."/>
            <person name="Wohldmann P."/>
            <person name="Thiru P."/>
            <person name="Nhan M.N."/>
            <person name="Pohl C.S."/>
            <person name="Smith S.M."/>
            <person name="Hou S."/>
            <person name="Nefedov M."/>
            <person name="de Jong P.J."/>
            <person name="Renfree M.B."/>
            <person name="Mardis E.R."/>
            <person name="Wilson R.K."/>
        </authorList>
    </citation>
    <scope>NUCLEOTIDE SEQUENCE [LARGE SCALE GENOMIC DNA]</scope>
    <source>
        <strain evidence="12 13">Glennie</strain>
    </source>
</reference>
<protein>
    <submittedName>
        <fullName evidence="12">RAS guanyl releasing protein 4</fullName>
    </submittedName>
</protein>
<dbReference type="Gene3D" id="3.30.60.20">
    <property type="match status" value="1"/>
</dbReference>
<dbReference type="PANTHER" id="PTHR23113:SF157">
    <property type="entry name" value="RAS GUANYL-RELEASING PROTEIN 4"/>
    <property type="match status" value="1"/>
</dbReference>
<dbReference type="PROSITE" id="PS00479">
    <property type="entry name" value="ZF_DAG_PE_1"/>
    <property type="match status" value="1"/>
</dbReference>
<evidence type="ECO:0000256" key="5">
    <source>
        <dbReference type="ARBA" id="ARBA00022833"/>
    </source>
</evidence>
<feature type="region of interest" description="Disordered" evidence="8">
    <location>
        <begin position="588"/>
        <end position="607"/>
    </location>
</feature>
<evidence type="ECO:0000259" key="11">
    <source>
        <dbReference type="PROSITE" id="PS50222"/>
    </source>
</evidence>
<dbReference type="InterPro" id="IPR023578">
    <property type="entry name" value="Ras_GEF_dom_sf"/>
</dbReference>
<proteinExistence type="inferred from homology"/>
<dbReference type="GO" id="GO:0008270">
    <property type="term" value="F:zinc ion binding"/>
    <property type="evidence" value="ECO:0007669"/>
    <property type="project" value="UniProtKB-KW"/>
</dbReference>
<evidence type="ECO:0000256" key="7">
    <source>
        <dbReference type="PROSITE-ProRule" id="PRU00168"/>
    </source>
</evidence>
<dbReference type="InParanoid" id="A0A6I8PFR9"/>
<dbReference type="SUPFAM" id="SSF57889">
    <property type="entry name" value="Cysteine-rich domain"/>
    <property type="match status" value="1"/>
</dbReference>
<dbReference type="Gene3D" id="1.20.870.10">
    <property type="entry name" value="Son of sevenless (SoS) protein Chain: S domain 1"/>
    <property type="match status" value="1"/>
</dbReference>
<evidence type="ECO:0000256" key="1">
    <source>
        <dbReference type="ARBA" id="ARBA00009566"/>
    </source>
</evidence>
<evidence type="ECO:0000256" key="8">
    <source>
        <dbReference type="SAM" id="MobiDB-lite"/>
    </source>
</evidence>
<dbReference type="GO" id="GO:0002717">
    <property type="term" value="P:positive regulation of natural killer cell mediated immunity"/>
    <property type="evidence" value="ECO:0007669"/>
    <property type="project" value="Ensembl"/>
</dbReference>
<keyword evidence="2 7" id="KW-0344">Guanine-nucleotide releasing factor</keyword>
<dbReference type="Proteomes" id="UP000002279">
    <property type="component" value="Chromosome 5"/>
</dbReference>
<keyword evidence="6" id="KW-0106">Calcium</keyword>
<evidence type="ECO:0000313" key="13">
    <source>
        <dbReference type="Proteomes" id="UP000002279"/>
    </source>
</evidence>
<accession>A0A6I8PFR9</accession>
<feature type="domain" description="Phorbol-ester/DAG-type" evidence="10">
    <location>
        <begin position="537"/>
        <end position="587"/>
    </location>
</feature>
<reference evidence="12" key="3">
    <citation type="submission" date="2025-09" db="UniProtKB">
        <authorList>
            <consortium name="Ensembl"/>
        </authorList>
    </citation>
    <scope>IDENTIFICATION</scope>
    <source>
        <strain evidence="12">Glennie</strain>
    </source>
</reference>
<dbReference type="InterPro" id="IPR020454">
    <property type="entry name" value="DAG/PE-bd"/>
</dbReference>
<dbReference type="GO" id="GO:0140367">
    <property type="term" value="P:antibacterial innate immune response"/>
    <property type="evidence" value="ECO:0007669"/>
    <property type="project" value="Ensembl"/>
</dbReference>
<dbReference type="InterPro" id="IPR046349">
    <property type="entry name" value="C1-like_sf"/>
</dbReference>
<keyword evidence="13" id="KW-1185">Reference proteome</keyword>
<dbReference type="InterPro" id="IPR036964">
    <property type="entry name" value="RASGEF_cat_dom_sf"/>
</dbReference>
<dbReference type="Pfam" id="PF00617">
    <property type="entry name" value="RasGEF"/>
    <property type="match status" value="1"/>
</dbReference>
<dbReference type="InterPro" id="IPR000651">
    <property type="entry name" value="Ras-like_Gua-exchang_fac_N"/>
</dbReference>
<dbReference type="GO" id="GO:0005085">
    <property type="term" value="F:guanyl-nucleotide exchange factor activity"/>
    <property type="evidence" value="ECO:0000318"/>
    <property type="project" value="GO_Central"/>
</dbReference>
<name>A0A6I8PFR9_ORNAN</name>
<dbReference type="PANTHER" id="PTHR23113">
    <property type="entry name" value="GUANINE NUCLEOTIDE EXCHANGE FACTOR"/>
    <property type="match status" value="1"/>
</dbReference>
<evidence type="ECO:0000256" key="3">
    <source>
        <dbReference type="ARBA" id="ARBA00022723"/>
    </source>
</evidence>
<feature type="region of interest" description="Disordered" evidence="8">
    <location>
        <begin position="163"/>
        <end position="183"/>
    </location>
</feature>
<dbReference type="PROSITE" id="PS50081">
    <property type="entry name" value="ZF_DAG_PE_2"/>
    <property type="match status" value="1"/>
</dbReference>
<evidence type="ECO:0000256" key="6">
    <source>
        <dbReference type="ARBA" id="ARBA00022837"/>
    </source>
</evidence>
<dbReference type="PROSITE" id="PS50009">
    <property type="entry name" value="RASGEF_CAT"/>
    <property type="match status" value="1"/>
</dbReference>
<evidence type="ECO:0000256" key="4">
    <source>
        <dbReference type="ARBA" id="ARBA00022771"/>
    </source>
</evidence>
<feature type="compositionally biased region" description="Pro residues" evidence="8">
    <location>
        <begin position="640"/>
        <end position="649"/>
    </location>
</feature>
<dbReference type="GO" id="GO:0009898">
    <property type="term" value="C:cytoplasmic side of plasma membrane"/>
    <property type="evidence" value="ECO:0007669"/>
    <property type="project" value="Ensembl"/>
</dbReference>
<dbReference type="GO" id="GO:0005509">
    <property type="term" value="F:calcium ion binding"/>
    <property type="evidence" value="ECO:0007669"/>
    <property type="project" value="InterPro"/>
</dbReference>
<feature type="compositionally biased region" description="Polar residues" evidence="8">
    <location>
        <begin position="630"/>
        <end position="639"/>
    </location>
</feature>
<dbReference type="GO" id="GO:0005654">
    <property type="term" value="C:nucleoplasm"/>
    <property type="evidence" value="ECO:0007669"/>
    <property type="project" value="Ensembl"/>
</dbReference>
<organism evidence="12 13">
    <name type="scientific">Ornithorhynchus anatinus</name>
    <name type="common">Duckbill platypus</name>
    <dbReference type="NCBI Taxonomy" id="9258"/>
    <lineage>
        <taxon>Eukaryota</taxon>
        <taxon>Metazoa</taxon>
        <taxon>Chordata</taxon>
        <taxon>Craniata</taxon>
        <taxon>Vertebrata</taxon>
        <taxon>Euteleostomi</taxon>
        <taxon>Mammalia</taxon>
        <taxon>Monotremata</taxon>
        <taxon>Ornithorhynchidae</taxon>
        <taxon>Ornithorhynchus</taxon>
    </lineage>
</organism>
<dbReference type="SUPFAM" id="SSF48366">
    <property type="entry name" value="Ras GEF"/>
    <property type="match status" value="1"/>
</dbReference>
<dbReference type="Gene3D" id="1.10.840.10">
    <property type="entry name" value="Ras guanine-nucleotide exchange factors catalytic domain"/>
    <property type="match status" value="1"/>
</dbReference>
<dbReference type="CDD" id="cd00155">
    <property type="entry name" value="RasGEF"/>
    <property type="match status" value="1"/>
</dbReference>
<sequence length="688" mass="75717">PLSKDSKKSQLECQGPGMSATLGAVGKGRLRQNRRRMTCPNPREITKVMATMVLGPVSKGCSLDELLEKCILSFDPDGSLCCSDNTVNMALTMHSWVLPSAEFARPTYQEATGEKQGQRRLRICNLIRYWVNHFPEAFRLEPQLDEVVGGFWNAVRLEGDAAQLGVPPGGDPQQPQQLSSPSCGKKRKVSLLFDHLETGELAEHLTYLEFKAFCGITASELRSYVLQGSVRENPALERSVALCNSVSQWVQVMVLSRPTPQQRAEVLTKFIHVAQVRLRQLHNFNTLMAVTGGLCHSAISRLKDSHALLSPDSTKTLLELAELLASGGNYGQYRRAFGECGGFKLPVLGVHLKDLVSLHEALPDRLPDGRLHLPKLQGLYRRLQELQELQRQCPPCSANKDLLHLLTLSLDLFYTEDEIYELSYAREPRNPKSLPPTPFKPPLVVEWAPGVTPKPDRDTLSRHVEQLVESVFKNYDPEGRGYVSRDDFECIAASFPFACHDLHRAPHRHAGPFSREELTGYFLKASAICAKLGLGFLHAFHEVTFKKPTFCDSCNGFLWGVSKQGFRCRDCGLSCHRQCKDQVEVECKKQGGKGDGGPTGSLTPYAPVAGSGSEDGFSFPASGGPGGGTQTRHAWTQTDPLPPGSPPPEGHSAQLLQHMKDLEQVRGRLALPRPGIDAPPSGLRAGGI</sequence>
<dbReference type="FunFam" id="1.10.840.10:FF:000003">
    <property type="entry name" value="Ras guanyl-releasing protein 3 isoform 1"/>
    <property type="match status" value="1"/>
</dbReference>
<dbReference type="GO" id="GO:0007265">
    <property type="term" value="P:Ras protein signal transduction"/>
    <property type="evidence" value="ECO:0000318"/>
    <property type="project" value="GO_Central"/>
</dbReference>
<dbReference type="GO" id="GO:0019992">
    <property type="term" value="F:diacylglycerol binding"/>
    <property type="evidence" value="ECO:0007669"/>
    <property type="project" value="Ensembl"/>
</dbReference>
<reference evidence="12" key="2">
    <citation type="submission" date="2025-08" db="UniProtKB">
        <authorList>
            <consortium name="Ensembl"/>
        </authorList>
    </citation>
    <scope>IDENTIFICATION</scope>
    <source>
        <strain evidence="12">Glennie</strain>
    </source>
</reference>
<feature type="domain" description="EF-hand" evidence="11">
    <location>
        <begin position="463"/>
        <end position="498"/>
    </location>
</feature>
<dbReference type="Gene3D" id="1.10.238.10">
    <property type="entry name" value="EF-hand"/>
    <property type="match status" value="1"/>
</dbReference>
<dbReference type="Pfam" id="PF00130">
    <property type="entry name" value="C1_1"/>
    <property type="match status" value="1"/>
</dbReference>
<dbReference type="FunFam" id="3.30.60.20:FF:000037">
    <property type="entry name" value="RAS guanyl releasing protein 4"/>
    <property type="match status" value="1"/>
</dbReference>
<feature type="region of interest" description="Disordered" evidence="8">
    <location>
        <begin position="613"/>
        <end position="652"/>
    </location>
</feature>
<dbReference type="Ensembl" id="ENSOANT00000052596.1">
    <property type="protein sequence ID" value="ENSOANP00000051441.1"/>
    <property type="gene ID" value="ENSOANG00000037488.1"/>
</dbReference>
<dbReference type="InterPro" id="IPR001895">
    <property type="entry name" value="RASGEF_cat_dom"/>
</dbReference>
<keyword evidence="5" id="KW-0862">Zinc</keyword>
<dbReference type="OMA" id="ICHKQCK"/>
<evidence type="ECO:0000259" key="10">
    <source>
        <dbReference type="PROSITE" id="PS50081"/>
    </source>
</evidence>
<feature type="domain" description="Ras-GEF" evidence="9">
    <location>
        <begin position="197"/>
        <end position="429"/>
    </location>
</feature>
<dbReference type="AlphaFoldDB" id="A0A6I8PFR9"/>
<dbReference type="GO" id="GO:0007200">
    <property type="term" value="P:phospholipase C-activating G protein-coupled receptor signaling pathway"/>
    <property type="evidence" value="ECO:0007669"/>
    <property type="project" value="Ensembl"/>
</dbReference>
<dbReference type="Bgee" id="ENSOANG00000037488">
    <property type="expression patterns" value="Expressed in adult mammalian kidney and 7 other cell types or tissues"/>
</dbReference>
<gene>
    <name evidence="12" type="primary">RASGRP4</name>
</gene>
<keyword evidence="4" id="KW-0863">Zinc-finger</keyword>
<evidence type="ECO:0000256" key="2">
    <source>
        <dbReference type="ARBA" id="ARBA00022658"/>
    </source>
</evidence>
<dbReference type="GO" id="GO:0005829">
    <property type="term" value="C:cytosol"/>
    <property type="evidence" value="ECO:0007669"/>
    <property type="project" value="Ensembl"/>
</dbReference>
<dbReference type="PROSITE" id="PS50222">
    <property type="entry name" value="EF_HAND_2"/>
    <property type="match status" value="1"/>
</dbReference>
<keyword evidence="3" id="KW-0479">Metal-binding</keyword>
<dbReference type="FunCoup" id="A0A6I8PFR9">
    <property type="interactions" value="624"/>
</dbReference>
<dbReference type="InterPro" id="IPR008937">
    <property type="entry name" value="Ras-like_GEF"/>
</dbReference>